<keyword evidence="3" id="KW-0805">Transcription regulation</keyword>
<evidence type="ECO:0000256" key="3">
    <source>
        <dbReference type="ARBA" id="ARBA00023015"/>
    </source>
</evidence>
<evidence type="ECO:0000313" key="10">
    <source>
        <dbReference type="Proteomes" id="UP001386955"/>
    </source>
</evidence>
<evidence type="ECO:0000256" key="2">
    <source>
        <dbReference type="ARBA" id="ARBA00022737"/>
    </source>
</evidence>
<accession>A0AAN9SA27</accession>
<keyword evidence="2" id="KW-0677">Repeat</keyword>
<evidence type="ECO:0000256" key="5">
    <source>
        <dbReference type="ARBA" id="ARBA00023163"/>
    </source>
</evidence>
<proteinExistence type="predicted"/>
<dbReference type="EMBL" id="JAYMYS010000005">
    <property type="protein sequence ID" value="KAK7391875.1"/>
    <property type="molecule type" value="Genomic_DNA"/>
</dbReference>
<dbReference type="GO" id="GO:0005634">
    <property type="term" value="C:nucleus"/>
    <property type="evidence" value="ECO:0007669"/>
    <property type="project" value="UniProtKB-SubCell"/>
</dbReference>
<dbReference type="InterPro" id="IPR044810">
    <property type="entry name" value="WRKY_plant"/>
</dbReference>
<dbReference type="FunFam" id="2.20.25.80:FF:000006">
    <property type="entry name" value="WRKY transcription factor"/>
    <property type="match status" value="1"/>
</dbReference>
<comment type="caution">
    <text evidence="9">The sequence shown here is derived from an EMBL/GenBank/DDBJ whole genome shotgun (WGS) entry which is preliminary data.</text>
</comment>
<dbReference type="InterPro" id="IPR036576">
    <property type="entry name" value="WRKY_dom_sf"/>
</dbReference>
<dbReference type="PANTHER" id="PTHR31221:SF193">
    <property type="entry name" value="WRKY TRANSCRIPTION FACTOR PROTEIN 1-RELATED"/>
    <property type="match status" value="1"/>
</dbReference>
<evidence type="ECO:0000256" key="6">
    <source>
        <dbReference type="ARBA" id="ARBA00023242"/>
    </source>
</evidence>
<dbReference type="SMART" id="SM00774">
    <property type="entry name" value="WRKY"/>
    <property type="match status" value="1"/>
</dbReference>
<dbReference type="Proteomes" id="UP001386955">
    <property type="component" value="Unassembled WGS sequence"/>
</dbReference>
<keyword evidence="4" id="KW-0238">DNA-binding</keyword>
<comment type="subcellular location">
    <subcellularLocation>
        <location evidence="1">Nucleus</location>
    </subcellularLocation>
</comment>
<evidence type="ECO:0000256" key="4">
    <source>
        <dbReference type="ARBA" id="ARBA00023125"/>
    </source>
</evidence>
<keyword evidence="5" id="KW-0804">Transcription</keyword>
<dbReference type="PROSITE" id="PS50811">
    <property type="entry name" value="WRKY"/>
    <property type="match status" value="1"/>
</dbReference>
<dbReference type="InterPro" id="IPR003657">
    <property type="entry name" value="WRKY_dom"/>
</dbReference>
<protein>
    <recommendedName>
        <fullName evidence="8">WRKY domain-containing protein</fullName>
    </recommendedName>
</protein>
<dbReference type="GO" id="GO:0043565">
    <property type="term" value="F:sequence-specific DNA binding"/>
    <property type="evidence" value="ECO:0007669"/>
    <property type="project" value="InterPro"/>
</dbReference>
<feature type="region of interest" description="Disordered" evidence="7">
    <location>
        <begin position="152"/>
        <end position="186"/>
    </location>
</feature>
<dbReference type="SUPFAM" id="SSF118290">
    <property type="entry name" value="WRKY DNA-binding domain"/>
    <property type="match status" value="1"/>
</dbReference>
<sequence>MSTGMEGNNHHQKNKEILTSSSPDFSVTKERRGFEFDLNEPIINKSTSPPLIDINLVPISEVSSDMNCLVTMEGCQLLAPTLDMPLAPSTQDAEQVDSSNDEKTVKFSFDLNSSALEEGEHEGPFSNETMLAESAFADNFQPLPSIDLEASPDVAADNDRASAVKGLSASRNRKRKTSVGGSDKGAFHGEKMAVQTDGYRWRKYGQKTIKGSLFPRAYYKCTSEGCSVKKHVERNSRNTKIVITTYVGVHNHEQPLPIFTDDKHHVDTEEDEEQEEEAHNYFESFSNNINIGSSSYTHHLHTSFLNNANTTPYRSYGLNPAPQPRASMFPPFSGGFFQHRFNAYGSSSLFPFGATSSRYRF</sequence>
<evidence type="ECO:0000256" key="1">
    <source>
        <dbReference type="ARBA" id="ARBA00004123"/>
    </source>
</evidence>
<gene>
    <name evidence="9" type="ORF">VNO78_20298</name>
</gene>
<feature type="region of interest" description="Disordered" evidence="7">
    <location>
        <begin position="1"/>
        <end position="24"/>
    </location>
</feature>
<dbReference type="AlphaFoldDB" id="A0AAN9SA27"/>
<reference evidence="9 10" key="1">
    <citation type="submission" date="2024-01" db="EMBL/GenBank/DDBJ databases">
        <title>The genomes of 5 underutilized Papilionoideae crops provide insights into root nodulation and disease resistanc.</title>
        <authorList>
            <person name="Jiang F."/>
        </authorList>
    </citation>
    <scope>NUCLEOTIDE SEQUENCE [LARGE SCALE GENOMIC DNA]</scope>
    <source>
        <strain evidence="9">DUOXIRENSHENG_FW03</strain>
        <tissue evidence="9">Leaves</tissue>
    </source>
</reference>
<dbReference type="GO" id="GO:0003700">
    <property type="term" value="F:DNA-binding transcription factor activity"/>
    <property type="evidence" value="ECO:0007669"/>
    <property type="project" value="InterPro"/>
</dbReference>
<dbReference type="PANTHER" id="PTHR31221">
    <property type="entry name" value="WRKY TRANSCRIPTION FACTOR PROTEIN 1-RELATED"/>
    <property type="match status" value="1"/>
</dbReference>
<dbReference type="Pfam" id="PF03106">
    <property type="entry name" value="WRKY"/>
    <property type="match status" value="1"/>
</dbReference>
<organism evidence="9 10">
    <name type="scientific">Psophocarpus tetragonolobus</name>
    <name type="common">Winged bean</name>
    <name type="synonym">Dolichos tetragonolobus</name>
    <dbReference type="NCBI Taxonomy" id="3891"/>
    <lineage>
        <taxon>Eukaryota</taxon>
        <taxon>Viridiplantae</taxon>
        <taxon>Streptophyta</taxon>
        <taxon>Embryophyta</taxon>
        <taxon>Tracheophyta</taxon>
        <taxon>Spermatophyta</taxon>
        <taxon>Magnoliopsida</taxon>
        <taxon>eudicotyledons</taxon>
        <taxon>Gunneridae</taxon>
        <taxon>Pentapetalae</taxon>
        <taxon>rosids</taxon>
        <taxon>fabids</taxon>
        <taxon>Fabales</taxon>
        <taxon>Fabaceae</taxon>
        <taxon>Papilionoideae</taxon>
        <taxon>50 kb inversion clade</taxon>
        <taxon>NPAAA clade</taxon>
        <taxon>indigoferoid/millettioid clade</taxon>
        <taxon>Phaseoleae</taxon>
        <taxon>Psophocarpus</taxon>
    </lineage>
</organism>
<keyword evidence="10" id="KW-1185">Reference proteome</keyword>
<name>A0AAN9SA27_PSOTE</name>
<keyword evidence="6" id="KW-0539">Nucleus</keyword>
<evidence type="ECO:0000313" key="9">
    <source>
        <dbReference type="EMBL" id="KAK7391875.1"/>
    </source>
</evidence>
<feature type="domain" description="WRKY" evidence="8">
    <location>
        <begin position="190"/>
        <end position="255"/>
    </location>
</feature>
<evidence type="ECO:0000259" key="8">
    <source>
        <dbReference type="PROSITE" id="PS50811"/>
    </source>
</evidence>
<evidence type="ECO:0000256" key="7">
    <source>
        <dbReference type="SAM" id="MobiDB-lite"/>
    </source>
</evidence>
<dbReference type="Gene3D" id="2.20.25.80">
    <property type="entry name" value="WRKY domain"/>
    <property type="match status" value="1"/>
</dbReference>